<protein>
    <submittedName>
        <fullName evidence="1">Uncharacterized protein</fullName>
    </submittedName>
</protein>
<dbReference type="Proteomes" id="UP000006727">
    <property type="component" value="Chromosome 1"/>
</dbReference>
<keyword evidence="2" id="KW-1185">Reference proteome</keyword>
<reference evidence="1 2" key="1">
    <citation type="journal article" date="2008" name="Science">
        <title>The Physcomitrella genome reveals evolutionary insights into the conquest of land by plants.</title>
        <authorList>
            <person name="Rensing S."/>
            <person name="Lang D."/>
            <person name="Zimmer A."/>
            <person name="Terry A."/>
            <person name="Salamov A."/>
            <person name="Shapiro H."/>
            <person name="Nishiyama T."/>
            <person name="Perroud P.-F."/>
            <person name="Lindquist E."/>
            <person name="Kamisugi Y."/>
            <person name="Tanahashi T."/>
            <person name="Sakakibara K."/>
            <person name="Fujita T."/>
            <person name="Oishi K."/>
            <person name="Shin-I T."/>
            <person name="Kuroki Y."/>
            <person name="Toyoda A."/>
            <person name="Suzuki Y."/>
            <person name="Hashimoto A."/>
            <person name="Yamaguchi K."/>
            <person name="Sugano A."/>
            <person name="Kohara Y."/>
            <person name="Fujiyama A."/>
            <person name="Anterola A."/>
            <person name="Aoki S."/>
            <person name="Ashton N."/>
            <person name="Barbazuk W.B."/>
            <person name="Barker E."/>
            <person name="Bennetzen J."/>
            <person name="Bezanilla M."/>
            <person name="Blankenship R."/>
            <person name="Cho S.H."/>
            <person name="Dutcher S."/>
            <person name="Estelle M."/>
            <person name="Fawcett J.A."/>
            <person name="Gundlach H."/>
            <person name="Hanada K."/>
            <person name="Heyl A."/>
            <person name="Hicks K.A."/>
            <person name="Hugh J."/>
            <person name="Lohr M."/>
            <person name="Mayer K."/>
            <person name="Melkozernov A."/>
            <person name="Murata T."/>
            <person name="Nelson D."/>
            <person name="Pils B."/>
            <person name="Prigge M."/>
            <person name="Reiss B."/>
            <person name="Renner T."/>
            <person name="Rombauts S."/>
            <person name="Rushton P."/>
            <person name="Sanderfoot A."/>
            <person name="Schween G."/>
            <person name="Shiu S.-H."/>
            <person name="Stueber K."/>
            <person name="Theodoulou F.L."/>
            <person name="Tu H."/>
            <person name="Van de Peer Y."/>
            <person name="Verrier P.J."/>
            <person name="Waters E."/>
            <person name="Wood A."/>
            <person name="Yang L."/>
            <person name="Cove D."/>
            <person name="Cuming A."/>
            <person name="Hasebe M."/>
            <person name="Lucas S."/>
            <person name="Mishler D.B."/>
            <person name="Reski R."/>
            <person name="Grigoriev I."/>
            <person name="Quatrano R.S."/>
            <person name="Boore J.L."/>
        </authorList>
    </citation>
    <scope>NUCLEOTIDE SEQUENCE [LARGE SCALE GENOMIC DNA]</scope>
    <source>
        <strain evidence="1 2">cv. Gransden 2004</strain>
    </source>
</reference>
<accession>A0A7I4BSF7</accession>
<evidence type="ECO:0000313" key="2">
    <source>
        <dbReference type="Proteomes" id="UP000006727"/>
    </source>
</evidence>
<dbReference type="EMBL" id="ABEU02000001">
    <property type="status" value="NOT_ANNOTATED_CDS"/>
    <property type="molecule type" value="Genomic_DNA"/>
</dbReference>
<dbReference type="EnsemblPlants" id="Pp3c1_30810V3.1">
    <property type="protein sequence ID" value="Pp3c1_30810V3.1"/>
    <property type="gene ID" value="Pp3c1_30810"/>
</dbReference>
<sequence>MVKLKNKYLIEYNAYCKIGKIVIAKATLNYVKLMNNASCFVECIESNCDCYKTPRNILEKLKIKTKPKDLKGVEEILFG</sequence>
<name>A0A7I4BSF7_PHYPA</name>
<proteinExistence type="predicted"/>
<organism evidence="1 2">
    <name type="scientific">Physcomitrium patens</name>
    <name type="common">Spreading-leaved earth moss</name>
    <name type="synonym">Physcomitrella patens</name>
    <dbReference type="NCBI Taxonomy" id="3218"/>
    <lineage>
        <taxon>Eukaryota</taxon>
        <taxon>Viridiplantae</taxon>
        <taxon>Streptophyta</taxon>
        <taxon>Embryophyta</taxon>
        <taxon>Bryophyta</taxon>
        <taxon>Bryophytina</taxon>
        <taxon>Bryopsida</taxon>
        <taxon>Funariidae</taxon>
        <taxon>Funariales</taxon>
        <taxon>Funariaceae</taxon>
        <taxon>Physcomitrium</taxon>
    </lineage>
</organism>
<reference evidence="1 2" key="2">
    <citation type="journal article" date="2018" name="Plant J.">
        <title>The Physcomitrella patens chromosome-scale assembly reveals moss genome structure and evolution.</title>
        <authorList>
            <person name="Lang D."/>
            <person name="Ullrich K.K."/>
            <person name="Murat F."/>
            <person name="Fuchs J."/>
            <person name="Jenkins J."/>
            <person name="Haas F.B."/>
            <person name="Piednoel M."/>
            <person name="Gundlach H."/>
            <person name="Van Bel M."/>
            <person name="Meyberg R."/>
            <person name="Vives C."/>
            <person name="Morata J."/>
            <person name="Symeonidi A."/>
            <person name="Hiss M."/>
            <person name="Muchero W."/>
            <person name="Kamisugi Y."/>
            <person name="Saleh O."/>
            <person name="Blanc G."/>
            <person name="Decker E.L."/>
            <person name="van Gessel N."/>
            <person name="Grimwood J."/>
            <person name="Hayes R.D."/>
            <person name="Graham S.W."/>
            <person name="Gunter L.E."/>
            <person name="McDaniel S.F."/>
            <person name="Hoernstein S.N.W."/>
            <person name="Larsson A."/>
            <person name="Li F.W."/>
            <person name="Perroud P.F."/>
            <person name="Phillips J."/>
            <person name="Ranjan P."/>
            <person name="Rokshar D.S."/>
            <person name="Rothfels C.J."/>
            <person name="Schneider L."/>
            <person name="Shu S."/>
            <person name="Stevenson D.W."/>
            <person name="Thummler F."/>
            <person name="Tillich M."/>
            <person name="Villarreal Aguilar J.C."/>
            <person name="Widiez T."/>
            <person name="Wong G.K."/>
            <person name="Wymore A."/>
            <person name="Zhang Y."/>
            <person name="Zimmer A.D."/>
            <person name="Quatrano R.S."/>
            <person name="Mayer K.F.X."/>
            <person name="Goodstein D."/>
            <person name="Casacuberta J.M."/>
            <person name="Vandepoele K."/>
            <person name="Reski R."/>
            <person name="Cuming A.C."/>
            <person name="Tuskan G.A."/>
            <person name="Maumus F."/>
            <person name="Salse J."/>
            <person name="Schmutz J."/>
            <person name="Rensing S.A."/>
        </authorList>
    </citation>
    <scope>NUCLEOTIDE SEQUENCE [LARGE SCALE GENOMIC DNA]</scope>
    <source>
        <strain evidence="1 2">cv. Gransden 2004</strain>
    </source>
</reference>
<reference evidence="1" key="3">
    <citation type="submission" date="2020-12" db="UniProtKB">
        <authorList>
            <consortium name="EnsemblPlants"/>
        </authorList>
    </citation>
    <scope>IDENTIFICATION</scope>
</reference>
<dbReference type="Gramene" id="Pp3c1_30810V3.1">
    <property type="protein sequence ID" value="Pp3c1_30810V3.1"/>
    <property type="gene ID" value="Pp3c1_30810"/>
</dbReference>
<evidence type="ECO:0000313" key="1">
    <source>
        <dbReference type="EnsemblPlants" id="Pp3c1_30810V3.1"/>
    </source>
</evidence>